<feature type="signal peptide" evidence="1">
    <location>
        <begin position="1"/>
        <end position="34"/>
    </location>
</feature>
<evidence type="ECO:0000313" key="3">
    <source>
        <dbReference type="Proteomes" id="UP000183760"/>
    </source>
</evidence>
<reference evidence="2 3" key="1">
    <citation type="submission" date="2016-10" db="EMBL/GenBank/DDBJ databases">
        <authorList>
            <person name="Varghese N."/>
            <person name="Submissions S."/>
        </authorList>
    </citation>
    <scope>NUCLEOTIDE SEQUENCE [LARGE SCALE GENOMIC DNA]</scope>
    <source>
        <strain evidence="2 3">DSM 16525</strain>
    </source>
</reference>
<keyword evidence="1" id="KW-0732">Signal</keyword>
<accession>A0ABY1CG37</accession>
<dbReference type="Pfam" id="PF01244">
    <property type="entry name" value="Peptidase_M19"/>
    <property type="match status" value="1"/>
</dbReference>
<name>A0ABY1CG37_MYXFU</name>
<dbReference type="Proteomes" id="UP000183760">
    <property type="component" value="Unassembled WGS sequence"/>
</dbReference>
<proteinExistence type="predicted"/>
<dbReference type="SUPFAM" id="SSF51556">
    <property type="entry name" value="Metallo-dependent hydrolases"/>
    <property type="match status" value="1"/>
</dbReference>
<dbReference type="CDD" id="cd01301">
    <property type="entry name" value="rDP_like"/>
    <property type="match status" value="1"/>
</dbReference>
<dbReference type="EMBL" id="FOIB01000004">
    <property type="protein sequence ID" value="SEU00948.1"/>
    <property type="molecule type" value="Genomic_DNA"/>
</dbReference>
<organism evidence="2 3">
    <name type="scientific">Myxococcus fulvus</name>
    <dbReference type="NCBI Taxonomy" id="33"/>
    <lineage>
        <taxon>Bacteria</taxon>
        <taxon>Pseudomonadati</taxon>
        <taxon>Myxococcota</taxon>
        <taxon>Myxococcia</taxon>
        <taxon>Myxococcales</taxon>
        <taxon>Cystobacterineae</taxon>
        <taxon>Myxococcaceae</taxon>
        <taxon>Myxococcus</taxon>
    </lineage>
</organism>
<evidence type="ECO:0000313" key="2">
    <source>
        <dbReference type="EMBL" id="SEU00948.1"/>
    </source>
</evidence>
<feature type="chain" id="PRO_5045109475" evidence="1">
    <location>
        <begin position="35"/>
        <end position="432"/>
    </location>
</feature>
<dbReference type="Gene3D" id="3.20.20.140">
    <property type="entry name" value="Metal-dependent hydrolases"/>
    <property type="match status" value="1"/>
</dbReference>
<keyword evidence="3" id="KW-1185">Reference proteome</keyword>
<comment type="caution">
    <text evidence="2">The sequence shown here is derived from an EMBL/GenBank/DDBJ whole genome shotgun (WGS) entry which is preliminary data.</text>
</comment>
<evidence type="ECO:0000256" key="1">
    <source>
        <dbReference type="SAM" id="SignalP"/>
    </source>
</evidence>
<dbReference type="PANTHER" id="PTHR10443:SF12">
    <property type="entry name" value="DIPEPTIDASE"/>
    <property type="match status" value="1"/>
</dbReference>
<dbReference type="InterPro" id="IPR000180">
    <property type="entry name" value="Dipep_AS"/>
</dbReference>
<protein>
    <submittedName>
        <fullName evidence="2">Membrane dipeptidase</fullName>
    </submittedName>
</protein>
<gene>
    <name evidence="2" type="ORF">SAMN05443572_104334</name>
</gene>
<dbReference type="PROSITE" id="PS00869">
    <property type="entry name" value="RENAL_DIPEPTIDASE_1"/>
    <property type="match status" value="1"/>
</dbReference>
<dbReference type="InterPro" id="IPR008257">
    <property type="entry name" value="Pept_M19"/>
</dbReference>
<dbReference type="InterPro" id="IPR032466">
    <property type="entry name" value="Metal_Hydrolase"/>
</dbReference>
<dbReference type="PANTHER" id="PTHR10443">
    <property type="entry name" value="MICROSOMAL DIPEPTIDASE"/>
    <property type="match status" value="1"/>
</dbReference>
<sequence length="432" mass="47170">MKECAHPSRRPEVPCVNRSVLAALVVLGTSPSLAAEPAPVSAKARAIHDSALIIDTHVDTPLRMLNEGFDVGSKPPNGQGHLDLTRAREGNLGAAFFSIWVEPKEYAGRYTHQALRIIDSVHTAVERHPDQMVLALSSKDIVAARSGKQKKLATLLGVEGGHAIQNDLGVLRDFYRLGVRYMTLTWSNTNEWADSSGDITDTTVKHHDGLTDFGRDVVREMNRLGMLVDVSHVSDKTFFDTLKVTRAPVIASHSSARALTDHPRNMTDEMLKAVAANRGVVMVNFFSAFVDDDYRKAYAAMSAERGAALAAVEAKHKNSDPVTRFRAQSQAGWEWAAKVPRPPLKAVIDHIDHIAKVAGVDHVGLGSDFDGINSAPQGLDSVADLPRITEALLARGYTREQLHKILGGNLLRVFRDAEAVSRELRSPPSVQR</sequence>
<dbReference type="PROSITE" id="PS51365">
    <property type="entry name" value="RENAL_DIPEPTIDASE_2"/>
    <property type="match status" value="1"/>
</dbReference>